<name>A0A0C3FFD0_PILCF</name>
<evidence type="ECO:0000313" key="3">
    <source>
        <dbReference type="Proteomes" id="UP000054166"/>
    </source>
</evidence>
<sequence>MIFKDDQCLVVTTRGPGRLHLLSYQSNGGLTNNVGSRPTTNSGVTRFMVSFSHTYERFAFIWDGDGEAVYGVGHGLKRLPVGKSWGQASAIEWGSSTVTTTDLSKLVAPLSGNTNITCFIIPDKI</sequence>
<dbReference type="AlphaFoldDB" id="A0A0C3FFD0"/>
<dbReference type="EMBL" id="KN833014">
    <property type="protein sequence ID" value="KIM78688.1"/>
    <property type="molecule type" value="Genomic_DNA"/>
</dbReference>
<protein>
    <submittedName>
        <fullName evidence="2">Uncharacterized protein</fullName>
    </submittedName>
</protein>
<proteinExistence type="predicted"/>
<dbReference type="EMBL" id="KN833014">
    <property type="protein sequence ID" value="KIM78691.1"/>
    <property type="molecule type" value="Genomic_DNA"/>
</dbReference>
<reference evidence="2" key="3">
    <citation type="submission" date="2015-02" db="EMBL/GenBank/DDBJ databases">
        <title>Evolutionary Origins and Diversification of the Mycorrhizal Mutualists.</title>
        <authorList>
            <consortium name="DOE Joint Genome Institute"/>
            <consortium name="Mycorrhizal Genomics Consortium"/>
            <person name="Kohler A."/>
            <person name="Kuo A."/>
            <person name="Nagy L.G."/>
            <person name="Floudas D."/>
            <person name="Copeland A."/>
            <person name="Barry K.W."/>
            <person name="Cichocki N."/>
            <person name="Veneault-Fourrey C."/>
            <person name="LaButti K."/>
            <person name="Lindquist E.A."/>
            <person name="Lipzen A."/>
            <person name="Lundell T."/>
            <person name="Morin E."/>
            <person name="Murat C."/>
            <person name="Riley R."/>
            <person name="Ohm R."/>
            <person name="Sun H."/>
            <person name="Tunlid A."/>
            <person name="Henrissat B."/>
            <person name="Grigoriev I.V."/>
            <person name="Hibbett D.S."/>
            <person name="Martin F."/>
        </authorList>
    </citation>
    <scope>NUCLEOTIDE SEQUENCE</scope>
    <source>
        <strain evidence="2">F 1598</strain>
    </source>
</reference>
<reference evidence="2 3" key="1">
    <citation type="submission" date="2014-04" db="EMBL/GenBank/DDBJ databases">
        <authorList>
            <consortium name="DOE Joint Genome Institute"/>
            <person name="Kuo A."/>
            <person name="Tarkka M."/>
            <person name="Buscot F."/>
            <person name="Kohler A."/>
            <person name="Nagy L.G."/>
            <person name="Floudas D."/>
            <person name="Copeland A."/>
            <person name="Barry K.W."/>
            <person name="Cichocki N."/>
            <person name="Veneault-Fourrey C."/>
            <person name="LaButti K."/>
            <person name="Lindquist E.A."/>
            <person name="Lipzen A."/>
            <person name="Lundell T."/>
            <person name="Morin E."/>
            <person name="Murat C."/>
            <person name="Sun H."/>
            <person name="Tunlid A."/>
            <person name="Henrissat B."/>
            <person name="Grigoriev I.V."/>
            <person name="Hibbett D.S."/>
            <person name="Martin F."/>
            <person name="Nordberg H.P."/>
            <person name="Cantor M.N."/>
            <person name="Hua S.X."/>
        </authorList>
    </citation>
    <scope>NUCLEOTIDE SEQUENCE [LARGE SCALE GENOMIC DNA]</scope>
    <source>
        <strain evidence="2 3">F 1598</strain>
    </source>
</reference>
<dbReference type="HOGENOM" id="CLU_162842_0_0_1"/>
<reference evidence="3" key="2">
    <citation type="submission" date="2015-01" db="EMBL/GenBank/DDBJ databases">
        <title>Evolutionary Origins and Diversification of the Mycorrhizal Mutualists.</title>
        <authorList>
            <consortium name="DOE Joint Genome Institute"/>
            <consortium name="Mycorrhizal Genomics Consortium"/>
            <person name="Kohler A."/>
            <person name="Kuo A."/>
            <person name="Nagy L.G."/>
            <person name="Floudas D."/>
            <person name="Copeland A."/>
            <person name="Barry K.W."/>
            <person name="Cichocki N."/>
            <person name="Veneault-Fourrey C."/>
            <person name="LaButti K."/>
            <person name="Lindquist E.A."/>
            <person name="Lipzen A."/>
            <person name="Lundell T."/>
            <person name="Morin E."/>
            <person name="Murat C."/>
            <person name="Riley R."/>
            <person name="Ohm R."/>
            <person name="Sun H."/>
            <person name="Tunlid A."/>
            <person name="Henrissat B."/>
            <person name="Grigoriev I.V."/>
            <person name="Hibbett D.S."/>
            <person name="Martin F."/>
        </authorList>
    </citation>
    <scope>NUCLEOTIDE SEQUENCE [LARGE SCALE GENOMIC DNA]</scope>
    <source>
        <strain evidence="1 3">F 1598</strain>
    </source>
</reference>
<gene>
    <name evidence="1" type="ORF">PILCRDRAFT_75139</name>
    <name evidence="2" type="ORF">PILCRDRAFT_824131</name>
</gene>
<accession>A0A0C3FFD0</accession>
<dbReference type="Proteomes" id="UP000054166">
    <property type="component" value="Unassembled WGS sequence"/>
</dbReference>
<evidence type="ECO:0000313" key="2">
    <source>
        <dbReference type="EMBL" id="KIM78691.1"/>
    </source>
</evidence>
<evidence type="ECO:0000313" key="1">
    <source>
        <dbReference type="EMBL" id="KIM78688.1"/>
    </source>
</evidence>
<keyword evidence="3" id="KW-1185">Reference proteome</keyword>
<organism evidence="2 3">
    <name type="scientific">Piloderma croceum (strain F 1598)</name>
    <dbReference type="NCBI Taxonomy" id="765440"/>
    <lineage>
        <taxon>Eukaryota</taxon>
        <taxon>Fungi</taxon>
        <taxon>Dikarya</taxon>
        <taxon>Basidiomycota</taxon>
        <taxon>Agaricomycotina</taxon>
        <taxon>Agaricomycetes</taxon>
        <taxon>Agaricomycetidae</taxon>
        <taxon>Atheliales</taxon>
        <taxon>Atheliaceae</taxon>
        <taxon>Piloderma</taxon>
    </lineage>
</organism>
<dbReference type="OrthoDB" id="3218528at2759"/>